<dbReference type="PANTHER" id="PTHR30069:SF37">
    <property type="entry name" value="FERRIC VIBRIOBACTIN RECEPTOR VIUA"/>
    <property type="match status" value="1"/>
</dbReference>
<evidence type="ECO:0000259" key="12">
    <source>
        <dbReference type="Pfam" id="PF07715"/>
    </source>
</evidence>
<evidence type="ECO:0000256" key="3">
    <source>
        <dbReference type="ARBA" id="ARBA00022452"/>
    </source>
</evidence>
<dbReference type="PANTHER" id="PTHR30069">
    <property type="entry name" value="TONB-DEPENDENT OUTER MEMBRANE RECEPTOR"/>
    <property type="match status" value="1"/>
</dbReference>
<dbReference type="GO" id="GO:0015344">
    <property type="term" value="F:siderophore uptake transmembrane transporter activity"/>
    <property type="evidence" value="ECO:0007669"/>
    <property type="project" value="TreeGrafter"/>
</dbReference>
<feature type="signal peptide" evidence="10">
    <location>
        <begin position="1"/>
        <end position="28"/>
    </location>
</feature>
<dbReference type="Pfam" id="PF00593">
    <property type="entry name" value="TonB_dep_Rec_b-barrel"/>
    <property type="match status" value="1"/>
</dbReference>
<keyword evidence="6 8" id="KW-0472">Membrane</keyword>
<accession>A0A0M3AMS2</accession>
<evidence type="ECO:0000256" key="7">
    <source>
        <dbReference type="ARBA" id="ARBA00023237"/>
    </source>
</evidence>
<dbReference type="Proteomes" id="UP000033874">
    <property type="component" value="Unassembled WGS sequence"/>
</dbReference>
<dbReference type="InterPro" id="IPR000531">
    <property type="entry name" value="Beta-barrel_TonB"/>
</dbReference>
<dbReference type="Gene3D" id="2.170.130.10">
    <property type="entry name" value="TonB-dependent receptor, plug domain"/>
    <property type="match status" value="1"/>
</dbReference>
<sequence length="637" mass="69471">MMSRTWVSGRAACVAIILLPLSVGPALAQSIEELRDMPITALSKLDVTSVTRSTASLADAPASIYVITHDDIVRSGTLTLPGILRLAPNLQVMRGGPNDTVVTARGLSGNDAAQNFSNKLLVLIDGRSVYSPLYSGVYWDMPDILPEDVERIEVISGPGATLWGSNAVNGVINIITRDAGASQGLYGTGVIGNRTYDLGLRYGGHASGTASYRLFVKRHENFESASGRDDGNRRTQGGFRFDWNSTPADALMVQGDGYFGSRSQGAAPDEHLHGYDLLTRWRHNMSSGGSLQLQAYYDHSARRIEKDGGRFALDTFDVEGQHSFTLGQSHAIVWGGGARLNRYVIKDIPGLAFVPDRRTLFVGNLFAQDSIAITPSLTGTIGAKLEQRTYVDLTFLPSVRLSWKPDATTLIWGAVSRAVRSPTPFDEDAVESIGQTVILTALSSFRSEKLTAYELGTRLIVSPGASLSVSGFYNVYDDLRTVEPAPGGFLPLRWGNGIKGDSYGLDAWADIRLANWWRLKPGYSLLVQKFRFKDGAVPLLGLSQVGNDPKHRATLRSSMDIRPQVKVDFDLRYVSALPDPHVPAYVELGARLGWQFDDRAELSVSGFNLLHRQHRELPASQAMPLGRSVFVALKCTI</sequence>
<dbReference type="AlphaFoldDB" id="A0A0M3AMS2"/>
<dbReference type="GO" id="GO:0009279">
    <property type="term" value="C:cell outer membrane"/>
    <property type="evidence" value="ECO:0007669"/>
    <property type="project" value="UniProtKB-SubCell"/>
</dbReference>
<keyword evidence="10" id="KW-0732">Signal</keyword>
<feature type="domain" description="TonB-dependent receptor plug" evidence="12">
    <location>
        <begin position="57"/>
        <end position="171"/>
    </location>
</feature>
<reference evidence="13 14" key="1">
    <citation type="submission" date="2015-04" db="EMBL/GenBank/DDBJ databases">
        <title>Genome sequence of aromatic hydrocarbons-degrading Sphingobium chungbukense DJ77.</title>
        <authorList>
            <person name="Kim Y.-C."/>
            <person name="Chae J.-C."/>
        </authorList>
    </citation>
    <scope>NUCLEOTIDE SEQUENCE [LARGE SCALE GENOMIC DNA]</scope>
    <source>
        <strain evidence="13 14">DJ77</strain>
    </source>
</reference>
<dbReference type="STRING" id="56193.YP76_13690"/>
<dbReference type="EMBL" id="LBIC01000006">
    <property type="protein sequence ID" value="KKW91462.1"/>
    <property type="molecule type" value="Genomic_DNA"/>
</dbReference>
<keyword evidence="14" id="KW-1185">Reference proteome</keyword>
<evidence type="ECO:0000256" key="6">
    <source>
        <dbReference type="ARBA" id="ARBA00023136"/>
    </source>
</evidence>
<keyword evidence="3 8" id="KW-1134">Transmembrane beta strand</keyword>
<keyword evidence="2 8" id="KW-0813">Transport</keyword>
<gene>
    <name evidence="13" type="ORF">YP76_13690</name>
</gene>
<comment type="similarity">
    <text evidence="8 9">Belongs to the TonB-dependent receptor family.</text>
</comment>
<feature type="chain" id="PRO_5005650368" evidence="10">
    <location>
        <begin position="29"/>
        <end position="637"/>
    </location>
</feature>
<dbReference type="InterPro" id="IPR039426">
    <property type="entry name" value="TonB-dep_rcpt-like"/>
</dbReference>
<dbReference type="Pfam" id="PF07715">
    <property type="entry name" value="Plug"/>
    <property type="match status" value="1"/>
</dbReference>
<proteinExistence type="inferred from homology"/>
<comment type="caution">
    <text evidence="13">The sequence shown here is derived from an EMBL/GenBank/DDBJ whole genome shotgun (WGS) entry which is preliminary data.</text>
</comment>
<keyword evidence="4 8" id="KW-0812">Transmembrane</keyword>
<keyword evidence="5 9" id="KW-0798">TonB box</keyword>
<evidence type="ECO:0000256" key="4">
    <source>
        <dbReference type="ARBA" id="ARBA00022692"/>
    </source>
</evidence>
<protein>
    <submittedName>
        <fullName evidence="13">TonB-dependent receptor</fullName>
    </submittedName>
</protein>
<comment type="subcellular location">
    <subcellularLocation>
        <location evidence="1 8">Cell outer membrane</location>
        <topology evidence="1 8">Multi-pass membrane protein</topology>
    </subcellularLocation>
</comment>
<evidence type="ECO:0000256" key="9">
    <source>
        <dbReference type="RuleBase" id="RU003357"/>
    </source>
</evidence>
<evidence type="ECO:0000313" key="14">
    <source>
        <dbReference type="Proteomes" id="UP000033874"/>
    </source>
</evidence>
<dbReference type="GO" id="GO:0044718">
    <property type="term" value="P:siderophore transmembrane transport"/>
    <property type="evidence" value="ECO:0007669"/>
    <property type="project" value="TreeGrafter"/>
</dbReference>
<evidence type="ECO:0000256" key="2">
    <source>
        <dbReference type="ARBA" id="ARBA00022448"/>
    </source>
</evidence>
<name>A0A0M3AMS2_9SPHN</name>
<evidence type="ECO:0000256" key="1">
    <source>
        <dbReference type="ARBA" id="ARBA00004571"/>
    </source>
</evidence>
<dbReference type="InterPro" id="IPR012910">
    <property type="entry name" value="Plug_dom"/>
</dbReference>
<feature type="domain" description="TonB-dependent receptor-like beta-barrel" evidence="11">
    <location>
        <begin position="230"/>
        <end position="609"/>
    </location>
</feature>
<evidence type="ECO:0000256" key="8">
    <source>
        <dbReference type="PROSITE-ProRule" id="PRU01360"/>
    </source>
</evidence>
<dbReference type="Gene3D" id="2.40.170.20">
    <property type="entry name" value="TonB-dependent receptor, beta-barrel domain"/>
    <property type="match status" value="1"/>
</dbReference>
<dbReference type="InterPro" id="IPR037066">
    <property type="entry name" value="Plug_dom_sf"/>
</dbReference>
<evidence type="ECO:0000256" key="10">
    <source>
        <dbReference type="SAM" id="SignalP"/>
    </source>
</evidence>
<evidence type="ECO:0000313" key="13">
    <source>
        <dbReference type="EMBL" id="KKW91462.1"/>
    </source>
</evidence>
<dbReference type="RefSeq" id="WP_046764191.1">
    <property type="nucleotide sequence ID" value="NZ_LBIC01000006.1"/>
</dbReference>
<dbReference type="SUPFAM" id="SSF56935">
    <property type="entry name" value="Porins"/>
    <property type="match status" value="1"/>
</dbReference>
<dbReference type="PATRIC" id="fig|56193.3.peg.2854"/>
<keyword evidence="7 8" id="KW-0998">Cell outer membrane</keyword>
<organism evidence="13 14">
    <name type="scientific">Sphingobium chungbukense</name>
    <dbReference type="NCBI Taxonomy" id="56193"/>
    <lineage>
        <taxon>Bacteria</taxon>
        <taxon>Pseudomonadati</taxon>
        <taxon>Pseudomonadota</taxon>
        <taxon>Alphaproteobacteria</taxon>
        <taxon>Sphingomonadales</taxon>
        <taxon>Sphingomonadaceae</taxon>
        <taxon>Sphingobium</taxon>
    </lineage>
</organism>
<dbReference type="PROSITE" id="PS52016">
    <property type="entry name" value="TONB_DEPENDENT_REC_3"/>
    <property type="match status" value="1"/>
</dbReference>
<evidence type="ECO:0000256" key="5">
    <source>
        <dbReference type="ARBA" id="ARBA00023077"/>
    </source>
</evidence>
<dbReference type="InterPro" id="IPR036942">
    <property type="entry name" value="Beta-barrel_TonB_sf"/>
</dbReference>
<keyword evidence="13" id="KW-0675">Receptor</keyword>
<evidence type="ECO:0000259" key="11">
    <source>
        <dbReference type="Pfam" id="PF00593"/>
    </source>
</evidence>